<sequence length="445" mass="47305">MFTARSLIAASRGSLAPRHLAAAVTTLQCPNPALRKLDQGVRYSTSNTAASATDGSFAAFGHLPRDRPWTVLGIETSCDDTSVAVVTSDRRVRALVTRHQTKQHEATGGIVPTAAAIAHSMALPGAIREALETAGIRNTCDEIDAVAVTRGPGLAPCLGVGLTAGKNLAAVLNKPLVGVHHMEAHALTPRLTQEAPPEFPFLSLLASGGHTLLLLSEGLSRHTILGTTLDDAVGEAFDKVARTLVLPWLPTGGGAGAALEQWAAHATGEYAVTFPVPMRDGRDKPASRLNMSFSGLKTSVFRHVQGLQERDPAAWAAAMATSEPSSGIRADIARAFQDAAVTHLADRLDRVLADTISVRKIHPTCVVAAGGVAANQVLRARLGDVAEKYGLRVEVPPPRLCTDNAAMIAWTGIERLRAGLVDPWELDYVPRWPLNEFKERETARF</sequence>
<keyword evidence="3 7" id="KW-0819">tRNA processing</keyword>
<dbReference type="NCBIfam" id="TIGR00329">
    <property type="entry name" value="gcp_kae1"/>
    <property type="match status" value="1"/>
</dbReference>
<evidence type="ECO:0000313" key="10">
    <source>
        <dbReference type="Proteomes" id="UP000054350"/>
    </source>
</evidence>
<dbReference type="GO" id="GO:0072670">
    <property type="term" value="P:mitochondrial tRNA threonylcarbamoyladenosine modification"/>
    <property type="evidence" value="ECO:0007669"/>
    <property type="project" value="TreeGrafter"/>
</dbReference>
<comment type="subunit">
    <text evidence="7">Homodimer.</text>
</comment>
<keyword evidence="9" id="KW-0378">Hydrolase</keyword>
<dbReference type="EC" id="2.3.1.234" evidence="1"/>
<keyword evidence="7" id="KW-0496">Mitochondrion</keyword>
<gene>
    <name evidence="9" type="ORF">AMAG_00592</name>
</gene>
<dbReference type="eggNOG" id="KOG2707">
    <property type="taxonomic scope" value="Eukaryota"/>
</dbReference>
<proteinExistence type="inferred from homology"/>
<reference evidence="9 10" key="1">
    <citation type="submission" date="2009-11" db="EMBL/GenBank/DDBJ databases">
        <title>Annotation of Allomyces macrogynus ATCC 38327.</title>
        <authorList>
            <consortium name="The Broad Institute Genome Sequencing Platform"/>
            <person name="Russ C."/>
            <person name="Cuomo C."/>
            <person name="Burger G."/>
            <person name="Gray M.W."/>
            <person name="Holland P.W.H."/>
            <person name="King N."/>
            <person name="Lang F.B.F."/>
            <person name="Roger A.J."/>
            <person name="Ruiz-Trillo I."/>
            <person name="Young S.K."/>
            <person name="Zeng Q."/>
            <person name="Gargeya S."/>
            <person name="Fitzgerald M."/>
            <person name="Haas B."/>
            <person name="Abouelleil A."/>
            <person name="Alvarado L."/>
            <person name="Arachchi H.M."/>
            <person name="Berlin A."/>
            <person name="Chapman S.B."/>
            <person name="Gearin G."/>
            <person name="Goldberg J."/>
            <person name="Griggs A."/>
            <person name="Gujja S."/>
            <person name="Hansen M."/>
            <person name="Heiman D."/>
            <person name="Howarth C."/>
            <person name="Larimer J."/>
            <person name="Lui A."/>
            <person name="MacDonald P.J.P."/>
            <person name="McCowen C."/>
            <person name="Montmayeur A."/>
            <person name="Murphy C."/>
            <person name="Neiman D."/>
            <person name="Pearson M."/>
            <person name="Priest M."/>
            <person name="Roberts A."/>
            <person name="Saif S."/>
            <person name="Shea T."/>
            <person name="Sisk P."/>
            <person name="Stolte C."/>
            <person name="Sykes S."/>
            <person name="Wortman J."/>
            <person name="Nusbaum C."/>
            <person name="Birren B."/>
        </authorList>
    </citation>
    <scope>NUCLEOTIDE SEQUENCE [LARGE SCALE GENOMIC DNA]</scope>
    <source>
        <strain evidence="9 10">ATCC 38327</strain>
    </source>
</reference>
<dbReference type="NCBIfam" id="TIGR03723">
    <property type="entry name" value="T6A_TsaD_YgjD"/>
    <property type="match status" value="1"/>
</dbReference>
<dbReference type="PANTHER" id="PTHR11735:SF6">
    <property type="entry name" value="TRNA N6-ADENOSINE THREONYLCARBAMOYLTRANSFERASE, MITOCHONDRIAL"/>
    <property type="match status" value="1"/>
</dbReference>
<dbReference type="Gene3D" id="3.30.420.40">
    <property type="match status" value="2"/>
</dbReference>
<comment type="similarity">
    <text evidence="7">Belongs to the KAE1 / TsaD family.</text>
</comment>
<dbReference type="OMA" id="NAAMIGC"/>
<dbReference type="Proteomes" id="UP000054350">
    <property type="component" value="Unassembled WGS sequence"/>
</dbReference>
<keyword evidence="10" id="KW-1185">Reference proteome</keyword>
<evidence type="ECO:0000256" key="2">
    <source>
        <dbReference type="ARBA" id="ARBA00022679"/>
    </source>
</evidence>
<dbReference type="Pfam" id="PF00814">
    <property type="entry name" value="TsaD"/>
    <property type="match status" value="1"/>
</dbReference>
<dbReference type="InterPro" id="IPR000905">
    <property type="entry name" value="Gcp-like_dom"/>
</dbReference>
<evidence type="ECO:0000256" key="5">
    <source>
        <dbReference type="ARBA" id="ARBA00023315"/>
    </source>
</evidence>
<protein>
    <recommendedName>
        <fullName evidence="1">N(6)-L-threonylcarbamoyladenine synthase</fullName>
        <ecNumber evidence="1">2.3.1.234</ecNumber>
    </recommendedName>
</protein>
<dbReference type="HAMAP" id="MF_01445">
    <property type="entry name" value="TsaD"/>
    <property type="match status" value="1"/>
</dbReference>
<dbReference type="EMBL" id="GG745328">
    <property type="protein sequence ID" value="KNE54629.1"/>
    <property type="molecule type" value="Genomic_DNA"/>
</dbReference>
<evidence type="ECO:0000259" key="8">
    <source>
        <dbReference type="Pfam" id="PF00814"/>
    </source>
</evidence>
<keyword evidence="9" id="KW-0645">Protease</keyword>
<dbReference type="PRINTS" id="PR00789">
    <property type="entry name" value="OSIALOPTASE"/>
</dbReference>
<dbReference type="GO" id="GO:0006508">
    <property type="term" value="P:proteolysis"/>
    <property type="evidence" value="ECO:0007669"/>
    <property type="project" value="UniProtKB-KW"/>
</dbReference>
<comment type="cofactor">
    <cofactor evidence="7">
        <name>a divalent metal cation</name>
        <dbReference type="ChEBI" id="CHEBI:60240"/>
    </cofactor>
    <text evidence="7">Binds 1 divalent metal cation per subunit.</text>
</comment>
<dbReference type="STRING" id="578462.A0A0L0RWY9"/>
<accession>A0A0L0RWY9</accession>
<dbReference type="AlphaFoldDB" id="A0A0L0RWY9"/>
<evidence type="ECO:0000256" key="7">
    <source>
        <dbReference type="HAMAP-Rule" id="MF_03179"/>
    </source>
</evidence>
<comment type="catalytic activity">
    <reaction evidence="6 7">
        <text>L-threonylcarbamoyladenylate + adenosine(37) in tRNA = N(6)-L-threonylcarbamoyladenosine(37) in tRNA + AMP + H(+)</text>
        <dbReference type="Rhea" id="RHEA:37059"/>
        <dbReference type="Rhea" id="RHEA-COMP:10162"/>
        <dbReference type="Rhea" id="RHEA-COMP:10163"/>
        <dbReference type="ChEBI" id="CHEBI:15378"/>
        <dbReference type="ChEBI" id="CHEBI:73682"/>
        <dbReference type="ChEBI" id="CHEBI:74411"/>
        <dbReference type="ChEBI" id="CHEBI:74418"/>
        <dbReference type="ChEBI" id="CHEBI:456215"/>
        <dbReference type="EC" id="2.3.1.234"/>
    </reaction>
</comment>
<dbReference type="FunFam" id="3.30.420.40:FF:000012">
    <property type="entry name" value="tRNA N6-adenosine threonylcarbamoyltransferase"/>
    <property type="match status" value="1"/>
</dbReference>
<dbReference type="GO" id="GO:0008233">
    <property type="term" value="F:peptidase activity"/>
    <property type="evidence" value="ECO:0007669"/>
    <property type="project" value="UniProtKB-KW"/>
</dbReference>
<dbReference type="InterPro" id="IPR017861">
    <property type="entry name" value="KAE1/TsaD"/>
</dbReference>
<dbReference type="InterPro" id="IPR043129">
    <property type="entry name" value="ATPase_NBD"/>
</dbReference>
<dbReference type="SUPFAM" id="SSF53067">
    <property type="entry name" value="Actin-like ATPase domain"/>
    <property type="match status" value="1"/>
</dbReference>
<keyword evidence="2 7" id="KW-0808">Transferase</keyword>
<name>A0A0L0RWY9_ALLM3</name>
<keyword evidence="4 7" id="KW-0479">Metal-binding</keyword>
<dbReference type="CDD" id="cd24134">
    <property type="entry name" value="ASKHA_NBD_OSGEPL1_QRI7_euk"/>
    <property type="match status" value="1"/>
</dbReference>
<comment type="subcellular location">
    <subcellularLocation>
        <location evidence="7">Mitochondrion</location>
    </subcellularLocation>
</comment>
<dbReference type="InterPro" id="IPR022450">
    <property type="entry name" value="TsaD"/>
</dbReference>
<dbReference type="OrthoDB" id="10259622at2759"/>
<evidence type="ECO:0000313" key="9">
    <source>
        <dbReference type="EMBL" id="KNE54629.1"/>
    </source>
</evidence>
<organism evidence="9 10">
    <name type="scientific">Allomyces macrogynus (strain ATCC 38327)</name>
    <name type="common">Allomyces javanicus var. macrogynus</name>
    <dbReference type="NCBI Taxonomy" id="578462"/>
    <lineage>
        <taxon>Eukaryota</taxon>
        <taxon>Fungi</taxon>
        <taxon>Fungi incertae sedis</taxon>
        <taxon>Blastocladiomycota</taxon>
        <taxon>Blastocladiomycetes</taxon>
        <taxon>Blastocladiales</taxon>
        <taxon>Blastocladiaceae</taxon>
        <taxon>Allomyces</taxon>
    </lineage>
</organism>
<dbReference type="GO" id="GO:0046872">
    <property type="term" value="F:metal ion binding"/>
    <property type="evidence" value="ECO:0007669"/>
    <property type="project" value="UniProtKB-KW"/>
</dbReference>
<reference evidence="10" key="2">
    <citation type="submission" date="2009-11" db="EMBL/GenBank/DDBJ databases">
        <title>The Genome Sequence of Allomyces macrogynus strain ATCC 38327.</title>
        <authorList>
            <consortium name="The Broad Institute Genome Sequencing Platform"/>
            <person name="Russ C."/>
            <person name="Cuomo C."/>
            <person name="Shea T."/>
            <person name="Young S.K."/>
            <person name="Zeng Q."/>
            <person name="Koehrsen M."/>
            <person name="Haas B."/>
            <person name="Borodovsky M."/>
            <person name="Guigo R."/>
            <person name="Alvarado L."/>
            <person name="Berlin A."/>
            <person name="Borenstein D."/>
            <person name="Chen Z."/>
            <person name="Engels R."/>
            <person name="Freedman E."/>
            <person name="Gellesch M."/>
            <person name="Goldberg J."/>
            <person name="Griggs A."/>
            <person name="Gujja S."/>
            <person name="Heiman D."/>
            <person name="Hepburn T."/>
            <person name="Howarth C."/>
            <person name="Jen D."/>
            <person name="Larson L."/>
            <person name="Lewis B."/>
            <person name="Mehta T."/>
            <person name="Park D."/>
            <person name="Pearson M."/>
            <person name="Roberts A."/>
            <person name="Saif S."/>
            <person name="Shenoy N."/>
            <person name="Sisk P."/>
            <person name="Stolte C."/>
            <person name="Sykes S."/>
            <person name="Walk T."/>
            <person name="White J."/>
            <person name="Yandava C."/>
            <person name="Burger G."/>
            <person name="Gray M.W."/>
            <person name="Holland P.W.H."/>
            <person name="King N."/>
            <person name="Lang F.B.F."/>
            <person name="Roger A.J."/>
            <person name="Ruiz-Trillo I."/>
            <person name="Lander E."/>
            <person name="Nusbaum C."/>
        </authorList>
    </citation>
    <scope>NUCLEOTIDE SEQUENCE [LARGE SCALE GENOMIC DNA]</scope>
    <source>
        <strain evidence="10">ATCC 38327</strain>
    </source>
</reference>
<feature type="domain" description="Gcp-like" evidence="8">
    <location>
        <begin position="92"/>
        <end position="410"/>
    </location>
</feature>
<dbReference type="GO" id="GO:0061711">
    <property type="term" value="F:tRNA N(6)-L-threonylcarbamoyladenine synthase activity"/>
    <property type="evidence" value="ECO:0007669"/>
    <property type="project" value="UniProtKB-EC"/>
</dbReference>
<comment type="function">
    <text evidence="7">Required for the formation of a threonylcarbamoyl group on adenosine at position 37 (t(6)A37) in mitochondrial tRNAs that read codons beginning with adenine. Probably involved in the transfer of the threonylcarbamoyl moiety of threonylcarbamoyl-AMP (TC-AMP) to the N6 group of A37. Involved in mitochondrial genome maintenance.</text>
</comment>
<dbReference type="PANTHER" id="PTHR11735">
    <property type="entry name" value="TRNA N6-ADENOSINE THREONYLCARBAMOYLTRANSFERASE"/>
    <property type="match status" value="1"/>
</dbReference>
<evidence type="ECO:0000256" key="1">
    <source>
        <dbReference type="ARBA" id="ARBA00012156"/>
    </source>
</evidence>
<keyword evidence="5 7" id="KW-0012">Acyltransferase</keyword>
<evidence type="ECO:0000256" key="3">
    <source>
        <dbReference type="ARBA" id="ARBA00022694"/>
    </source>
</evidence>
<evidence type="ECO:0000256" key="4">
    <source>
        <dbReference type="ARBA" id="ARBA00022723"/>
    </source>
</evidence>
<evidence type="ECO:0000256" key="6">
    <source>
        <dbReference type="ARBA" id="ARBA00048117"/>
    </source>
</evidence>
<dbReference type="VEuPathDB" id="FungiDB:AMAG_00592"/>
<dbReference type="GO" id="GO:0005739">
    <property type="term" value="C:mitochondrion"/>
    <property type="evidence" value="ECO:0007669"/>
    <property type="project" value="UniProtKB-SubCell"/>
</dbReference>